<evidence type="ECO:0000313" key="2">
    <source>
        <dbReference type="Proteomes" id="UP000253945"/>
    </source>
</evidence>
<comment type="caution">
    <text evidence="1">The sequence shown here is derived from an EMBL/GenBank/DDBJ whole genome shotgun (WGS) entry which is preliminary data.</text>
</comment>
<reference evidence="1 2" key="1">
    <citation type="submission" date="2018-05" db="EMBL/GenBank/DDBJ databases">
        <title>Draft Genome Sequences for a Diverse set of 7 Haemophilus Species.</title>
        <authorList>
            <person name="Nichols M."/>
            <person name="Topaz N."/>
            <person name="Wang X."/>
            <person name="Wang X."/>
            <person name="Boxrud D."/>
        </authorList>
    </citation>
    <scope>NUCLEOTIDE SEQUENCE [LARGE SCALE GENOMIC DNA]</scope>
    <source>
        <strain evidence="1 2">C2014016342</strain>
    </source>
</reference>
<dbReference type="AlphaFoldDB" id="A0A369ZUM1"/>
<dbReference type="Proteomes" id="UP000253945">
    <property type="component" value="Unassembled WGS sequence"/>
</dbReference>
<evidence type="ECO:0000313" key="1">
    <source>
        <dbReference type="EMBL" id="RDF11604.1"/>
    </source>
</evidence>
<proteinExistence type="predicted"/>
<name>A0A369ZUM1_9PAST</name>
<sequence length="126" mass="14687">RKFYKLTKSNSGTGGYIVTKKGIDFLVKNIKEIKYIEIDNLLFKQLLLKKEYTVWQMQPAVCIQDCLLNPQTSSFGVMGGEGGERDQRRDKKNKKKLPLIIRLVKEVKRPFVKLNKKFLGKKAYFK</sequence>
<organism evidence="1 2">
    <name type="scientific">Haemophilus paraphrohaemolyticus</name>
    <dbReference type="NCBI Taxonomy" id="736"/>
    <lineage>
        <taxon>Bacteria</taxon>
        <taxon>Pseudomonadati</taxon>
        <taxon>Pseudomonadota</taxon>
        <taxon>Gammaproteobacteria</taxon>
        <taxon>Pasteurellales</taxon>
        <taxon>Pasteurellaceae</taxon>
        <taxon>Haemophilus</taxon>
    </lineage>
</organism>
<feature type="non-terminal residue" evidence="1">
    <location>
        <position position="1"/>
    </location>
</feature>
<dbReference type="EMBL" id="QEQF01000001">
    <property type="protein sequence ID" value="RDF11604.1"/>
    <property type="molecule type" value="Genomic_DNA"/>
</dbReference>
<accession>A0A369ZUM1</accession>
<keyword evidence="2" id="KW-1185">Reference proteome</keyword>
<protein>
    <submittedName>
        <fullName evidence="1">Lipooligosaccharide biosynthesis protein LpsA</fullName>
    </submittedName>
</protein>
<gene>
    <name evidence="1" type="ORF">DPV92_00005</name>
</gene>